<evidence type="ECO:0000313" key="9">
    <source>
        <dbReference type="Proteomes" id="UP000030763"/>
    </source>
</evidence>
<proteinExistence type="predicted"/>
<dbReference type="InterPro" id="IPR000571">
    <property type="entry name" value="Znf_CCCH"/>
</dbReference>
<dbReference type="GO" id="GO:0008270">
    <property type="term" value="F:zinc ion binding"/>
    <property type="evidence" value="ECO:0007669"/>
    <property type="project" value="UniProtKB-KW"/>
</dbReference>
<name>U6MCV4_EIMMA</name>
<keyword evidence="3 5" id="KW-0863">Zinc-finger</keyword>
<evidence type="ECO:0000259" key="7">
    <source>
        <dbReference type="PROSITE" id="PS50103"/>
    </source>
</evidence>
<dbReference type="Gene3D" id="4.10.1000.10">
    <property type="entry name" value="Zinc finger, CCCH-type"/>
    <property type="match status" value="3"/>
</dbReference>
<feature type="region of interest" description="Disordered" evidence="6">
    <location>
        <begin position="153"/>
        <end position="228"/>
    </location>
</feature>
<dbReference type="RefSeq" id="XP_013336939.1">
    <property type="nucleotide sequence ID" value="XM_013481485.1"/>
</dbReference>
<keyword evidence="1 5" id="KW-0479">Metal-binding</keyword>
<dbReference type="PROSITE" id="PS50103">
    <property type="entry name" value="ZF_C3H1"/>
    <property type="match status" value="2"/>
</dbReference>
<feature type="compositionally biased region" description="Polar residues" evidence="6">
    <location>
        <begin position="379"/>
        <end position="391"/>
    </location>
</feature>
<feature type="compositionally biased region" description="Low complexity" evidence="6">
    <location>
        <begin position="536"/>
        <end position="553"/>
    </location>
</feature>
<dbReference type="GO" id="GO:0003729">
    <property type="term" value="F:mRNA binding"/>
    <property type="evidence" value="ECO:0007669"/>
    <property type="project" value="InterPro"/>
</dbReference>
<evidence type="ECO:0000313" key="8">
    <source>
        <dbReference type="EMBL" id="CDJ60289.1"/>
    </source>
</evidence>
<keyword evidence="4 5" id="KW-0862">Zinc</keyword>
<feature type="zinc finger region" description="C3H1-type" evidence="5">
    <location>
        <begin position="268"/>
        <end position="295"/>
    </location>
</feature>
<feature type="domain" description="C3H1-type" evidence="7">
    <location>
        <begin position="303"/>
        <end position="329"/>
    </location>
</feature>
<feature type="compositionally biased region" description="Low complexity" evidence="6">
    <location>
        <begin position="187"/>
        <end position="224"/>
    </location>
</feature>
<dbReference type="VEuPathDB" id="ToxoDB:EMWEY_00029150"/>
<gene>
    <name evidence="8" type="ORF">EMWEY_00029150</name>
</gene>
<dbReference type="SUPFAM" id="SSF90229">
    <property type="entry name" value="CCCH zinc finger"/>
    <property type="match status" value="1"/>
</dbReference>
<evidence type="ECO:0000256" key="4">
    <source>
        <dbReference type="ARBA" id="ARBA00022833"/>
    </source>
</evidence>
<feature type="region of interest" description="Disordered" evidence="6">
    <location>
        <begin position="374"/>
        <end position="393"/>
    </location>
</feature>
<dbReference type="OMA" id="KTQLCLF"/>
<dbReference type="Pfam" id="PF00642">
    <property type="entry name" value="zf-CCCH"/>
    <property type="match status" value="1"/>
</dbReference>
<evidence type="ECO:0000256" key="5">
    <source>
        <dbReference type="PROSITE-ProRule" id="PRU00723"/>
    </source>
</evidence>
<protein>
    <recommendedName>
        <fullName evidence="7">C3H1-type domain-containing protein</fullName>
    </recommendedName>
</protein>
<dbReference type="InterPro" id="IPR036855">
    <property type="entry name" value="Znf_CCCH_sf"/>
</dbReference>
<dbReference type="Proteomes" id="UP000030763">
    <property type="component" value="Unassembled WGS sequence"/>
</dbReference>
<feature type="region of interest" description="Disordered" evidence="6">
    <location>
        <begin position="475"/>
        <end position="562"/>
    </location>
</feature>
<evidence type="ECO:0000256" key="3">
    <source>
        <dbReference type="ARBA" id="ARBA00022771"/>
    </source>
</evidence>
<feature type="domain" description="C3H1-type" evidence="7">
    <location>
        <begin position="268"/>
        <end position="295"/>
    </location>
</feature>
<dbReference type="SMART" id="SM00356">
    <property type="entry name" value="ZnF_C3H1"/>
    <property type="match status" value="3"/>
</dbReference>
<dbReference type="PANTHER" id="PTHR12547:SF18">
    <property type="entry name" value="PROTEIN TIS11"/>
    <property type="match status" value="1"/>
</dbReference>
<evidence type="ECO:0000256" key="1">
    <source>
        <dbReference type="ARBA" id="ARBA00022723"/>
    </source>
</evidence>
<feature type="compositionally biased region" description="Basic and acidic residues" evidence="6">
    <location>
        <begin position="501"/>
        <end position="526"/>
    </location>
</feature>
<sequence>MSLGLLTEAEVQQPPELFSLHRDASQGAGGPQSVGFVTTSAAFLPQGADDDCLSTFYPSDDTQAATCSPLFSASANAAAASAAAASAAAASAAAASAAAASAAGVSAAVGMGTAAVEVGCCDSPWVPLAALISPAESSEQTLGAPAAAVEELQQEAPAEKKTNEESSGSPEGEDGVVHVTGSDMRLHSGSNSRQSSSGSSTKRSSRSRCSSSMRISSVASSRSSTGGISCGWASGESEGLGVGGRSAEELGGCSGASVSVQRTVGEGFYKTKMCHFFQRGLCIYGNRCSYAHDPSEIRQPINLRKTRLCVSFSRGVCRAVDCKFAHGQEELRHAGNLYKTQLCLFWLSGKCGLCGSLSVVRWAGRNCRHAHGEEELVQKPQSPGDASSTSLPVERGRHKTFLVAANRAKKHSIDNAGADETFNTPSPTAADFLDSSVGSCGSTALDGGCSSGDLSRSSRAAAAAAVAGDATAADGEAVEEGGDDAKAFHLSVQRRRTQAPKSRERVEAKTDSSRASPEDERDETRGLRRRHHVKLQQQSNNQHQQEQVQQRGQQQEDKEKTKVEELELQLHQQLQGFPTVANGAALPLYSGEGETKLDLSFASGSNCLQPSPRSAAAAAAAQAPLLGARAQEELQPWGDSWAASRPFYHSSPANWGWQDTWFTHHEAAAIAASTAELLPFKGFACGSPAPQGIRGLGGGVDAAEGGTVAAVSSGGAGAAFPVSLSMLRLPLSWAMPGSPVFLGNAGEGDLTSFTGCVSHVGLVYRQCCPTLFPQQSLTCGWVAWHQQLGLVYFPQGPQQLLGTVTAATGDTHALHQIHQIHQIHQMHQMHQMQQIQQMQQMQQLHQMQQVQQLQQMQQQSFVDLRGAFGPFRIESPQVFTDVYRGHPGF</sequence>
<dbReference type="AlphaFoldDB" id="U6MCV4"/>
<evidence type="ECO:0000256" key="2">
    <source>
        <dbReference type="ARBA" id="ARBA00022737"/>
    </source>
</evidence>
<dbReference type="EMBL" id="HG721668">
    <property type="protein sequence ID" value="CDJ60289.1"/>
    <property type="molecule type" value="Genomic_DNA"/>
</dbReference>
<accession>U6MCV4</accession>
<dbReference type="InterPro" id="IPR045877">
    <property type="entry name" value="ZFP36-like"/>
</dbReference>
<keyword evidence="2" id="KW-0677">Repeat</keyword>
<feature type="zinc finger region" description="C3H1-type" evidence="5">
    <location>
        <begin position="303"/>
        <end position="329"/>
    </location>
</feature>
<dbReference type="PANTHER" id="PTHR12547">
    <property type="entry name" value="CCCH ZINC FINGER/TIS11-RELATED"/>
    <property type="match status" value="1"/>
</dbReference>
<dbReference type="OrthoDB" id="330598at2759"/>
<dbReference type="GeneID" id="25336901"/>
<reference evidence="8" key="1">
    <citation type="submission" date="2013-10" db="EMBL/GenBank/DDBJ databases">
        <title>Genomic analysis of the causative agents of coccidiosis in chickens.</title>
        <authorList>
            <person name="Reid A.J."/>
            <person name="Blake D."/>
            <person name="Billington K."/>
            <person name="Browne H."/>
            <person name="Dunn M."/>
            <person name="Hung S."/>
            <person name="Kawahara F."/>
            <person name="Miranda-Saavedra D."/>
            <person name="Mourier T."/>
            <person name="Nagra H."/>
            <person name="Otto T.D."/>
            <person name="Rawlings N."/>
            <person name="Sanchez A."/>
            <person name="Sanders M."/>
            <person name="Subramaniam C."/>
            <person name="Tay Y."/>
            <person name="Dear P."/>
            <person name="Doerig C."/>
            <person name="Gruber A."/>
            <person name="Parkinson J."/>
            <person name="Shirley M."/>
            <person name="Wan K.L."/>
            <person name="Berriman M."/>
            <person name="Tomley F."/>
            <person name="Pain A."/>
        </authorList>
    </citation>
    <scope>NUCLEOTIDE SEQUENCE [LARGE SCALE GENOMIC DNA]</scope>
    <source>
        <strain evidence="8">Weybridge</strain>
    </source>
</reference>
<organism evidence="8 9">
    <name type="scientific">Eimeria maxima</name>
    <name type="common">Coccidian parasite</name>
    <dbReference type="NCBI Taxonomy" id="5804"/>
    <lineage>
        <taxon>Eukaryota</taxon>
        <taxon>Sar</taxon>
        <taxon>Alveolata</taxon>
        <taxon>Apicomplexa</taxon>
        <taxon>Conoidasida</taxon>
        <taxon>Coccidia</taxon>
        <taxon>Eucoccidiorida</taxon>
        <taxon>Eimeriorina</taxon>
        <taxon>Eimeriidae</taxon>
        <taxon>Eimeria</taxon>
    </lineage>
</organism>
<evidence type="ECO:0000256" key="6">
    <source>
        <dbReference type="SAM" id="MobiDB-lite"/>
    </source>
</evidence>
<reference evidence="8" key="2">
    <citation type="submission" date="2013-10" db="EMBL/GenBank/DDBJ databases">
        <authorList>
            <person name="Aslett M."/>
        </authorList>
    </citation>
    <scope>NUCLEOTIDE SEQUENCE [LARGE SCALE GENOMIC DNA]</scope>
    <source>
        <strain evidence="8">Weybridge</strain>
    </source>
</reference>
<keyword evidence="9" id="KW-1185">Reference proteome</keyword>